<reference evidence="1" key="1">
    <citation type="journal article" date="2019" name="bioRxiv">
        <title>The Genome of the Zebra Mussel, Dreissena polymorpha: A Resource for Invasive Species Research.</title>
        <authorList>
            <person name="McCartney M.A."/>
            <person name="Auch B."/>
            <person name="Kono T."/>
            <person name="Mallez S."/>
            <person name="Zhang Y."/>
            <person name="Obille A."/>
            <person name="Becker A."/>
            <person name="Abrahante J.E."/>
            <person name="Garbe J."/>
            <person name="Badalamenti J.P."/>
            <person name="Herman A."/>
            <person name="Mangelson H."/>
            <person name="Liachko I."/>
            <person name="Sullivan S."/>
            <person name="Sone E.D."/>
            <person name="Koren S."/>
            <person name="Silverstein K.A.T."/>
            <person name="Beckman K.B."/>
            <person name="Gohl D.M."/>
        </authorList>
    </citation>
    <scope>NUCLEOTIDE SEQUENCE</scope>
    <source>
        <strain evidence="1">Duluth1</strain>
        <tissue evidence="1">Whole animal</tissue>
    </source>
</reference>
<organism evidence="1 2">
    <name type="scientific">Dreissena polymorpha</name>
    <name type="common">Zebra mussel</name>
    <name type="synonym">Mytilus polymorpha</name>
    <dbReference type="NCBI Taxonomy" id="45954"/>
    <lineage>
        <taxon>Eukaryota</taxon>
        <taxon>Metazoa</taxon>
        <taxon>Spiralia</taxon>
        <taxon>Lophotrochozoa</taxon>
        <taxon>Mollusca</taxon>
        <taxon>Bivalvia</taxon>
        <taxon>Autobranchia</taxon>
        <taxon>Heteroconchia</taxon>
        <taxon>Euheterodonta</taxon>
        <taxon>Imparidentia</taxon>
        <taxon>Neoheterodontei</taxon>
        <taxon>Myida</taxon>
        <taxon>Dreissenoidea</taxon>
        <taxon>Dreissenidae</taxon>
        <taxon>Dreissena</taxon>
    </lineage>
</organism>
<dbReference type="AlphaFoldDB" id="A0A9D4FDM8"/>
<name>A0A9D4FDM8_DREPO</name>
<proteinExistence type="predicted"/>
<reference evidence="1" key="2">
    <citation type="submission" date="2020-11" db="EMBL/GenBank/DDBJ databases">
        <authorList>
            <person name="McCartney M.A."/>
            <person name="Auch B."/>
            <person name="Kono T."/>
            <person name="Mallez S."/>
            <person name="Becker A."/>
            <person name="Gohl D.M."/>
            <person name="Silverstein K.A.T."/>
            <person name="Koren S."/>
            <person name="Bechman K.B."/>
            <person name="Herman A."/>
            <person name="Abrahante J.E."/>
            <person name="Garbe J."/>
        </authorList>
    </citation>
    <scope>NUCLEOTIDE SEQUENCE</scope>
    <source>
        <strain evidence="1">Duluth1</strain>
        <tissue evidence="1">Whole animal</tissue>
    </source>
</reference>
<accession>A0A9D4FDM8</accession>
<sequence>MTDRSLYHSKAKQTSPLLSVNNLWAQLVKCAAAQSRRPIVQPEGTPTNTVQMLKPLIRNLNINI</sequence>
<evidence type="ECO:0000313" key="2">
    <source>
        <dbReference type="Proteomes" id="UP000828390"/>
    </source>
</evidence>
<evidence type="ECO:0000313" key="1">
    <source>
        <dbReference type="EMBL" id="KAH3793877.1"/>
    </source>
</evidence>
<keyword evidence="2" id="KW-1185">Reference proteome</keyword>
<gene>
    <name evidence="1" type="ORF">DPMN_147400</name>
</gene>
<comment type="caution">
    <text evidence="1">The sequence shown here is derived from an EMBL/GenBank/DDBJ whole genome shotgun (WGS) entry which is preliminary data.</text>
</comment>
<dbReference type="EMBL" id="JAIWYP010000007">
    <property type="protein sequence ID" value="KAH3793877.1"/>
    <property type="molecule type" value="Genomic_DNA"/>
</dbReference>
<protein>
    <submittedName>
        <fullName evidence="1">Uncharacterized protein</fullName>
    </submittedName>
</protein>
<dbReference type="Proteomes" id="UP000828390">
    <property type="component" value="Unassembled WGS sequence"/>
</dbReference>